<organism evidence="2 3">
    <name type="scientific">Sphagnum jensenii</name>
    <dbReference type="NCBI Taxonomy" id="128206"/>
    <lineage>
        <taxon>Eukaryota</taxon>
        <taxon>Viridiplantae</taxon>
        <taxon>Streptophyta</taxon>
        <taxon>Embryophyta</taxon>
        <taxon>Bryophyta</taxon>
        <taxon>Sphagnophytina</taxon>
        <taxon>Sphagnopsida</taxon>
        <taxon>Sphagnales</taxon>
        <taxon>Sphagnaceae</taxon>
        <taxon>Sphagnum</taxon>
    </lineage>
</organism>
<feature type="compositionally biased region" description="Basic and acidic residues" evidence="1">
    <location>
        <begin position="63"/>
        <end position="77"/>
    </location>
</feature>
<sequence>MTTGNIRVDAARSSSQSFLLGLRHIRESQDSQQQREMNRLSGKREGSNGGGDALLGSSYVRSSDNKKVYWKSPRDGRPTSPRPPHAHSSRSSLDSLLEDSSGHRPPTETEDSSQLSSNRLSHRKSNSSQQKEDKDSVQAHRSQSTSQLGNILTSTSSLLLKQ</sequence>
<comment type="caution">
    <text evidence="2">The sequence shown here is derived from an EMBL/GenBank/DDBJ whole genome shotgun (WGS) entry which is preliminary data.</text>
</comment>
<reference evidence="2" key="1">
    <citation type="submission" date="2024-02" db="EMBL/GenBank/DDBJ databases">
        <authorList>
            <consortium name="ELIXIR-Norway"/>
            <consortium name="Elixir Norway"/>
        </authorList>
    </citation>
    <scope>NUCLEOTIDE SEQUENCE</scope>
</reference>
<feature type="compositionally biased region" description="Polar residues" evidence="1">
    <location>
        <begin position="139"/>
        <end position="162"/>
    </location>
</feature>
<dbReference type="EMBL" id="CAXAQS010000641">
    <property type="protein sequence ID" value="CAK9252505.1"/>
    <property type="molecule type" value="Genomic_DNA"/>
</dbReference>
<keyword evidence="3" id="KW-1185">Reference proteome</keyword>
<evidence type="ECO:0000313" key="2">
    <source>
        <dbReference type="EMBL" id="CAK9252505.1"/>
    </source>
</evidence>
<feature type="compositionally biased region" description="Basic and acidic residues" evidence="1">
    <location>
        <begin position="36"/>
        <end position="46"/>
    </location>
</feature>
<feature type="compositionally biased region" description="Low complexity" evidence="1">
    <location>
        <begin position="89"/>
        <end position="99"/>
    </location>
</feature>
<dbReference type="Proteomes" id="UP001497444">
    <property type="component" value="Unassembled WGS sequence"/>
</dbReference>
<proteinExistence type="predicted"/>
<feature type="region of interest" description="Disordered" evidence="1">
    <location>
        <begin position="1"/>
        <end position="162"/>
    </location>
</feature>
<protein>
    <submittedName>
        <fullName evidence="2">Uncharacterized protein</fullName>
    </submittedName>
</protein>
<evidence type="ECO:0000313" key="3">
    <source>
        <dbReference type="Proteomes" id="UP001497444"/>
    </source>
</evidence>
<accession>A0ABP0VGE0</accession>
<evidence type="ECO:0000256" key="1">
    <source>
        <dbReference type="SAM" id="MobiDB-lite"/>
    </source>
</evidence>
<name>A0ABP0VGE0_9BRYO</name>
<gene>
    <name evidence="2" type="ORF">CSSPJE1EN1_LOCUS27883</name>
</gene>